<keyword evidence="2" id="KW-1133">Transmembrane helix</keyword>
<dbReference type="SUPFAM" id="SSF53067">
    <property type="entry name" value="Actin-like ATPase domain"/>
    <property type="match status" value="1"/>
</dbReference>
<evidence type="ECO:0000313" key="4">
    <source>
        <dbReference type="Proteomes" id="UP000023152"/>
    </source>
</evidence>
<gene>
    <name evidence="3" type="ORF">RFI_32809</name>
</gene>
<reference evidence="3 4" key="1">
    <citation type="journal article" date="2013" name="Curr. Biol.">
        <title>The Genome of the Foraminiferan Reticulomyxa filosa.</title>
        <authorList>
            <person name="Glockner G."/>
            <person name="Hulsmann N."/>
            <person name="Schleicher M."/>
            <person name="Noegel A.A."/>
            <person name="Eichinger L."/>
            <person name="Gallinger C."/>
            <person name="Pawlowski J."/>
            <person name="Sierra R."/>
            <person name="Euteneuer U."/>
            <person name="Pillet L."/>
            <person name="Moustafa A."/>
            <person name="Platzer M."/>
            <person name="Groth M."/>
            <person name="Szafranski K."/>
            <person name="Schliwa M."/>
        </authorList>
    </citation>
    <scope>NUCLEOTIDE SEQUENCE [LARGE SCALE GENOMIC DNA]</scope>
</reference>
<dbReference type="InterPro" id="IPR043129">
    <property type="entry name" value="ATPase_NBD"/>
</dbReference>
<keyword evidence="2" id="KW-0812">Transmembrane</keyword>
<proteinExistence type="predicted"/>
<dbReference type="Gene3D" id="3.90.640.10">
    <property type="entry name" value="Actin, Chain A, domain 4"/>
    <property type="match status" value="1"/>
</dbReference>
<feature type="transmembrane region" description="Helical" evidence="2">
    <location>
        <begin position="12"/>
        <end position="30"/>
    </location>
</feature>
<evidence type="ECO:0000313" key="3">
    <source>
        <dbReference type="EMBL" id="ETO04588.1"/>
    </source>
</evidence>
<evidence type="ECO:0000256" key="1">
    <source>
        <dbReference type="ARBA" id="ARBA00049360"/>
    </source>
</evidence>
<dbReference type="Proteomes" id="UP000023152">
    <property type="component" value="Unassembled WGS sequence"/>
</dbReference>
<dbReference type="InterPro" id="IPR004000">
    <property type="entry name" value="Actin"/>
</dbReference>
<protein>
    <submittedName>
        <fullName evidence="3">Actin</fullName>
    </submittedName>
</protein>
<dbReference type="AlphaFoldDB" id="X6LRS3"/>
<comment type="caution">
    <text evidence="3">The sequence shown here is derived from an EMBL/GenBank/DDBJ whole genome shotgun (WGS) entry which is preliminary data.</text>
</comment>
<accession>X6LRS3</accession>
<sequence>MRVLLINNFCSNFYVLVLLFLDITFIVYIFENITEEKKTRISLISTDQMAYQLFFSEMKNDKNGSFFVVCGSFLNQLFEKKHFLSKKKFPKVLDGGIPNGLCFQKTKEEEYWKQIMEVKRRLKTLEKSSQGKDISYWIILNKRLNLQQPPTSGLCEALRKLTSSELEQNYKLPDGQVITVGAERLRCLDILFKPKFIGFEILIVKGNHKKGYIYVKKKRSNNFFLSLQKQNKKINRNSRTNLITYLVVPLVRN</sequence>
<keyword evidence="2" id="KW-0472">Membrane</keyword>
<keyword evidence="4" id="KW-1185">Reference proteome</keyword>
<evidence type="ECO:0000256" key="2">
    <source>
        <dbReference type="SAM" id="Phobius"/>
    </source>
</evidence>
<organism evidence="3 4">
    <name type="scientific">Reticulomyxa filosa</name>
    <dbReference type="NCBI Taxonomy" id="46433"/>
    <lineage>
        <taxon>Eukaryota</taxon>
        <taxon>Sar</taxon>
        <taxon>Rhizaria</taxon>
        <taxon>Retaria</taxon>
        <taxon>Foraminifera</taxon>
        <taxon>Monothalamids</taxon>
        <taxon>Reticulomyxidae</taxon>
        <taxon>Reticulomyxa</taxon>
    </lineage>
</organism>
<name>X6LRS3_RETFI</name>
<dbReference type="EMBL" id="ASPP01029167">
    <property type="protein sequence ID" value="ETO04588.1"/>
    <property type="molecule type" value="Genomic_DNA"/>
</dbReference>
<dbReference type="Pfam" id="PF00022">
    <property type="entry name" value="Actin"/>
    <property type="match status" value="1"/>
</dbReference>
<comment type="catalytic activity">
    <reaction evidence="1">
        <text>ATP + H2O = ADP + phosphate + H(+)</text>
        <dbReference type="Rhea" id="RHEA:13065"/>
        <dbReference type="ChEBI" id="CHEBI:15377"/>
        <dbReference type="ChEBI" id="CHEBI:15378"/>
        <dbReference type="ChEBI" id="CHEBI:30616"/>
        <dbReference type="ChEBI" id="CHEBI:43474"/>
        <dbReference type="ChEBI" id="CHEBI:456216"/>
    </reaction>
</comment>